<dbReference type="Proteomes" id="UP000419138">
    <property type="component" value="Unassembled WGS sequence"/>
</dbReference>
<accession>A0A646KLP9</accession>
<sequence>MPEQQTARNVATGAEVVIEVPTVEEMQIFALQRERDGYVLRGLADRVKAVDAELKRMGAAARQPADVPRETVVESKPQSTAGRSRRGSG</sequence>
<comment type="caution">
    <text evidence="2">The sequence shown here is derived from an EMBL/GenBank/DDBJ whole genome shotgun (WGS) entry which is preliminary data.</text>
</comment>
<dbReference type="RefSeq" id="WP_153524729.1">
    <property type="nucleotide sequence ID" value="NZ_JBEPDZ010000017.1"/>
</dbReference>
<dbReference type="EMBL" id="VCLA01000164">
    <property type="protein sequence ID" value="MQT03173.1"/>
    <property type="molecule type" value="Genomic_DNA"/>
</dbReference>
<dbReference type="AlphaFoldDB" id="A0A646KLP9"/>
<feature type="region of interest" description="Disordered" evidence="1">
    <location>
        <begin position="58"/>
        <end position="89"/>
    </location>
</feature>
<dbReference type="OrthoDB" id="4313973at2"/>
<gene>
    <name evidence="2" type="ORF">FF041_24175</name>
</gene>
<keyword evidence="3" id="KW-1185">Reference proteome</keyword>
<evidence type="ECO:0000256" key="1">
    <source>
        <dbReference type="SAM" id="MobiDB-lite"/>
    </source>
</evidence>
<evidence type="ECO:0000313" key="3">
    <source>
        <dbReference type="Proteomes" id="UP000419138"/>
    </source>
</evidence>
<organism evidence="2 3">
    <name type="scientific">Streptomyces jumonjinensis</name>
    <dbReference type="NCBI Taxonomy" id="1945"/>
    <lineage>
        <taxon>Bacteria</taxon>
        <taxon>Bacillati</taxon>
        <taxon>Actinomycetota</taxon>
        <taxon>Actinomycetes</taxon>
        <taxon>Kitasatosporales</taxon>
        <taxon>Streptomycetaceae</taxon>
        <taxon>Streptomyces</taxon>
    </lineage>
</organism>
<protein>
    <submittedName>
        <fullName evidence="2">Uncharacterized protein</fullName>
    </submittedName>
</protein>
<reference evidence="2 3" key="1">
    <citation type="submission" date="2019-05" db="EMBL/GenBank/DDBJ databases">
        <title>Comparative genomics and metabolomics analyses of clavulanic acid producing Streptomyces species provides insight into specialized metabolism and evolution of beta-lactam biosynthetic gene clusters.</title>
        <authorList>
            <person name="Moore M.A."/>
            <person name="Cruz-Morales P."/>
            <person name="Barona Gomez F."/>
            <person name="Kapil T."/>
        </authorList>
    </citation>
    <scope>NUCLEOTIDE SEQUENCE [LARGE SCALE GENOMIC DNA]</scope>
    <source>
        <strain evidence="2 3">NRRL 5741</strain>
    </source>
</reference>
<proteinExistence type="predicted"/>
<evidence type="ECO:0000313" key="2">
    <source>
        <dbReference type="EMBL" id="MQT03173.1"/>
    </source>
</evidence>
<name>A0A646KLP9_STRJU</name>